<evidence type="ECO:0000256" key="2">
    <source>
        <dbReference type="ARBA" id="ARBA00023015"/>
    </source>
</evidence>
<gene>
    <name evidence="7" type="ORF">Din_041858</name>
</gene>
<keyword evidence="3" id="KW-0804">Transcription</keyword>
<dbReference type="GO" id="GO:0009736">
    <property type="term" value="P:cytokinin-activated signaling pathway"/>
    <property type="evidence" value="ECO:0007669"/>
    <property type="project" value="InterPro"/>
</dbReference>
<keyword evidence="4" id="KW-0597">Phosphoprotein</keyword>
<feature type="domain" description="Response regulatory" evidence="6">
    <location>
        <begin position="31"/>
        <end position="158"/>
    </location>
</feature>
<dbReference type="Gene3D" id="3.40.50.2300">
    <property type="match status" value="1"/>
</dbReference>
<evidence type="ECO:0000313" key="7">
    <source>
        <dbReference type="EMBL" id="MPA72417.1"/>
    </source>
</evidence>
<dbReference type="GO" id="GO:0000160">
    <property type="term" value="P:phosphorelay signal transduction system"/>
    <property type="evidence" value="ECO:0007669"/>
    <property type="project" value="UniProtKB-KW"/>
</dbReference>
<protein>
    <submittedName>
        <fullName evidence="7">Putative two-component response regulator ARR5-like</fullName>
    </submittedName>
</protein>
<proteinExistence type="predicted"/>
<dbReference type="PANTHER" id="PTHR43874">
    <property type="entry name" value="TWO-COMPONENT RESPONSE REGULATOR"/>
    <property type="match status" value="1"/>
</dbReference>
<sequence length="228" mass="25710">MARTAGEYVRRKSLEKVEVSDYSLAGSRELHVLAVDDSHVDRKVIERLLKISSCKVTAVESGSRALQYLGLDGEKSSVGFDALKVNLIMTDYSMPGMTGYELLKKIKESSTLREIPVVIMSSEKILTRIDRCLEEGAEDFLVKPVKLSDVKRLKDFILRGEEVDHHEDGDGRRRRRTHKRKLEDDDNDDYMPWSTSLPSSSLLACDQSSSTSTTSSLHCPSKRPRFSI</sequence>
<dbReference type="Pfam" id="PF00072">
    <property type="entry name" value="Response_reg"/>
    <property type="match status" value="1"/>
</dbReference>
<reference evidence="7" key="1">
    <citation type="submission" date="2019-08" db="EMBL/GenBank/DDBJ databases">
        <title>Reference gene set and small RNA set construction with multiple tissues from Davidia involucrata Baill.</title>
        <authorList>
            <person name="Yang H."/>
            <person name="Zhou C."/>
            <person name="Li G."/>
            <person name="Wang J."/>
            <person name="Gao P."/>
            <person name="Wang M."/>
            <person name="Wang R."/>
            <person name="Zhao Y."/>
        </authorList>
    </citation>
    <scope>NUCLEOTIDE SEQUENCE</scope>
    <source>
        <tissue evidence="7">Mixed with DoveR01_LX</tissue>
    </source>
</reference>
<evidence type="ECO:0000256" key="1">
    <source>
        <dbReference type="ARBA" id="ARBA00023012"/>
    </source>
</evidence>
<organism evidence="7">
    <name type="scientific">Davidia involucrata</name>
    <name type="common">Dove tree</name>
    <dbReference type="NCBI Taxonomy" id="16924"/>
    <lineage>
        <taxon>Eukaryota</taxon>
        <taxon>Viridiplantae</taxon>
        <taxon>Streptophyta</taxon>
        <taxon>Embryophyta</taxon>
        <taxon>Tracheophyta</taxon>
        <taxon>Spermatophyta</taxon>
        <taxon>Magnoliopsida</taxon>
        <taxon>eudicotyledons</taxon>
        <taxon>Gunneridae</taxon>
        <taxon>Pentapetalae</taxon>
        <taxon>asterids</taxon>
        <taxon>Cornales</taxon>
        <taxon>Nyssaceae</taxon>
        <taxon>Davidia</taxon>
    </lineage>
</organism>
<evidence type="ECO:0000259" key="6">
    <source>
        <dbReference type="PROSITE" id="PS50110"/>
    </source>
</evidence>
<feature type="region of interest" description="Disordered" evidence="5">
    <location>
        <begin position="165"/>
        <end position="228"/>
    </location>
</feature>
<dbReference type="InterPro" id="IPR045279">
    <property type="entry name" value="ARR-like"/>
</dbReference>
<dbReference type="SUPFAM" id="SSF52172">
    <property type="entry name" value="CheY-like"/>
    <property type="match status" value="1"/>
</dbReference>
<evidence type="ECO:0000256" key="4">
    <source>
        <dbReference type="PROSITE-ProRule" id="PRU00169"/>
    </source>
</evidence>
<dbReference type="AlphaFoldDB" id="A0A5B7BV35"/>
<keyword evidence="1" id="KW-0902">Two-component regulatory system</keyword>
<keyword evidence="2" id="KW-0805">Transcription regulation</keyword>
<dbReference type="InterPro" id="IPR001789">
    <property type="entry name" value="Sig_transdc_resp-reg_receiver"/>
</dbReference>
<dbReference type="CDD" id="cd17581">
    <property type="entry name" value="REC_typeA_ARR"/>
    <property type="match status" value="1"/>
</dbReference>
<feature type="modified residue" description="4-aspartylphosphate" evidence="4">
    <location>
        <position position="91"/>
    </location>
</feature>
<dbReference type="InterPro" id="IPR011006">
    <property type="entry name" value="CheY-like_superfamily"/>
</dbReference>
<dbReference type="SMART" id="SM00448">
    <property type="entry name" value="REC"/>
    <property type="match status" value="1"/>
</dbReference>
<accession>A0A5B7BV35</accession>
<evidence type="ECO:0000256" key="5">
    <source>
        <dbReference type="SAM" id="MobiDB-lite"/>
    </source>
</evidence>
<name>A0A5B7BV35_DAVIN</name>
<dbReference type="PANTHER" id="PTHR43874:SF62">
    <property type="entry name" value="TWO-COMPONENT RESPONSE REGULATOR ARR6"/>
    <property type="match status" value="1"/>
</dbReference>
<dbReference type="PROSITE" id="PS50110">
    <property type="entry name" value="RESPONSE_REGULATORY"/>
    <property type="match status" value="1"/>
</dbReference>
<evidence type="ECO:0000256" key="3">
    <source>
        <dbReference type="ARBA" id="ARBA00023163"/>
    </source>
</evidence>
<dbReference type="EMBL" id="GHES01041858">
    <property type="protein sequence ID" value="MPA72417.1"/>
    <property type="molecule type" value="Transcribed_RNA"/>
</dbReference>
<feature type="compositionally biased region" description="Low complexity" evidence="5">
    <location>
        <begin position="194"/>
        <end position="216"/>
    </location>
</feature>